<evidence type="ECO:0000313" key="2">
    <source>
        <dbReference type="EMBL" id="KAE9047557.1"/>
    </source>
</evidence>
<evidence type="ECO:0000313" key="5">
    <source>
        <dbReference type="Proteomes" id="UP000429607"/>
    </source>
</evidence>
<reference evidence="4 6" key="1">
    <citation type="submission" date="2018-08" db="EMBL/GenBank/DDBJ databases">
        <title>Genomic investigation of the strawberry pathogen Phytophthora fragariae indicates pathogenicity is determined by transcriptional variation in three key races.</title>
        <authorList>
            <person name="Adams T.M."/>
            <person name="Armitage A.D."/>
            <person name="Sobczyk M.K."/>
            <person name="Bates H.J."/>
            <person name="Dunwell J.M."/>
            <person name="Nellist C.F."/>
            <person name="Harrison R.J."/>
        </authorList>
    </citation>
    <scope>NUCLEOTIDE SEQUENCE [LARGE SCALE GENOMIC DNA]</scope>
    <source>
        <strain evidence="3 5">SCRP249</strain>
        <strain evidence="2 7">SCRP324</strain>
        <strain evidence="4 6">SCRP333</strain>
    </source>
</reference>
<dbReference type="EMBL" id="QXFT01000026">
    <property type="protein sequence ID" value="KAE9358905.1"/>
    <property type="molecule type" value="Genomic_DNA"/>
</dbReference>
<comment type="caution">
    <text evidence="4">The sequence shown here is derived from an EMBL/GenBank/DDBJ whole genome shotgun (WGS) entry which is preliminary data.</text>
</comment>
<feature type="region of interest" description="Disordered" evidence="1">
    <location>
        <begin position="1"/>
        <end position="43"/>
    </location>
</feature>
<organism evidence="4 6">
    <name type="scientific">Phytophthora rubi</name>
    <dbReference type="NCBI Taxonomy" id="129364"/>
    <lineage>
        <taxon>Eukaryota</taxon>
        <taxon>Sar</taxon>
        <taxon>Stramenopiles</taxon>
        <taxon>Oomycota</taxon>
        <taxon>Peronosporomycetes</taxon>
        <taxon>Peronosporales</taxon>
        <taxon>Peronosporaceae</taxon>
        <taxon>Phytophthora</taxon>
    </lineage>
</organism>
<evidence type="ECO:0000313" key="6">
    <source>
        <dbReference type="Proteomes" id="UP000434957"/>
    </source>
</evidence>
<dbReference type="EMBL" id="QXFV01000033">
    <property type="protein sequence ID" value="KAE9051776.1"/>
    <property type="molecule type" value="Genomic_DNA"/>
</dbReference>
<name>A0A6A4G7N8_9STRA</name>
<accession>A0A6A4G7N8</accession>
<gene>
    <name evidence="3" type="ORF">PR001_g1131</name>
    <name evidence="2" type="ORF">PR002_g944</name>
    <name evidence="4" type="ORF">PR003_g1020</name>
</gene>
<dbReference type="Proteomes" id="UP000435112">
    <property type="component" value="Unassembled WGS sequence"/>
</dbReference>
<protein>
    <recommendedName>
        <fullName evidence="8">No apical meristem-associated C-terminal domain-containing protein</fullName>
    </recommendedName>
</protein>
<dbReference type="EMBL" id="QXFU01000025">
    <property type="protein sequence ID" value="KAE9047557.1"/>
    <property type="molecule type" value="Genomic_DNA"/>
</dbReference>
<dbReference type="AlphaFoldDB" id="A0A6A4G7N8"/>
<evidence type="ECO:0000313" key="4">
    <source>
        <dbReference type="EMBL" id="KAE9358905.1"/>
    </source>
</evidence>
<evidence type="ECO:0000313" key="7">
    <source>
        <dbReference type="Proteomes" id="UP000435112"/>
    </source>
</evidence>
<evidence type="ECO:0000256" key="1">
    <source>
        <dbReference type="SAM" id="MobiDB-lite"/>
    </source>
</evidence>
<proteinExistence type="predicted"/>
<dbReference type="Proteomes" id="UP000429607">
    <property type="component" value="Unassembled WGS sequence"/>
</dbReference>
<keyword evidence="6" id="KW-1185">Reference proteome</keyword>
<evidence type="ECO:0000313" key="3">
    <source>
        <dbReference type="EMBL" id="KAE9051776.1"/>
    </source>
</evidence>
<dbReference type="Proteomes" id="UP000434957">
    <property type="component" value="Unassembled WGS sequence"/>
</dbReference>
<sequence>MGELEKQSSSSETNDGLGEKGSRPRKRAALNAGRKTTKREKLKAMTDKIAASIEHMDREYTDKYGYLSKRMEFEKEEADKQRAHELMMEERREARRVLATNAMLLVSETERSLGYAC</sequence>
<evidence type="ECO:0008006" key="8">
    <source>
        <dbReference type="Google" id="ProtNLM"/>
    </source>
</evidence>